<dbReference type="SUPFAM" id="SSF54593">
    <property type="entry name" value="Glyoxalase/Bleomycin resistance protein/Dihydroxybiphenyl dioxygenase"/>
    <property type="match status" value="1"/>
</dbReference>
<dbReference type="PROSITE" id="PS51819">
    <property type="entry name" value="VOC"/>
    <property type="match status" value="1"/>
</dbReference>
<dbReference type="Gene3D" id="3.10.180.10">
    <property type="entry name" value="2,3-Dihydroxybiphenyl 1,2-Dioxygenase, domain 1"/>
    <property type="match status" value="1"/>
</dbReference>
<dbReference type="RefSeq" id="WP_003421942.1">
    <property type="nucleotide sequence ID" value="NZ_BEHB01000006.1"/>
</dbReference>
<sequence>MTKKIKHVLITTNNIENYINFYKKFGFSFKETSEKYKFNAGNVKINLNIKGHEFLPQGENVQTISTNLCFKIDTNIDEPKKYLEQNEIQIKRVIVECTEVFSNMKSICFKKTDVNLIELSNHRILESKPWKI</sequence>
<dbReference type="AlphaFoldDB" id="A0AAX3GZE8"/>
<comment type="caution">
    <text evidence="2">The sequence shown here is derived from an EMBL/GenBank/DDBJ whole genome shotgun (WGS) entry which is preliminary data.</text>
</comment>
<dbReference type="InterPro" id="IPR029068">
    <property type="entry name" value="Glyas_Bleomycin-R_OHBP_Dase"/>
</dbReference>
<proteinExistence type="predicted"/>
<evidence type="ECO:0000313" key="2">
    <source>
        <dbReference type="EMBL" id="VFD53809.1"/>
    </source>
</evidence>
<gene>
    <name evidence="2" type="ORF">SAMEA1710456_01285</name>
</gene>
<feature type="domain" description="VOC" evidence="1">
    <location>
        <begin position="4"/>
        <end position="122"/>
    </location>
</feature>
<evidence type="ECO:0000313" key="3">
    <source>
        <dbReference type="Proteomes" id="UP000346772"/>
    </source>
</evidence>
<accession>A0AAX3GZE8</accession>
<reference evidence="2 3" key="1">
    <citation type="submission" date="2019-02" db="EMBL/GenBank/DDBJ databases">
        <authorList>
            <consortium name="Pathogen Informatics"/>
        </authorList>
    </citation>
    <scope>NUCLEOTIDE SEQUENCE [LARGE SCALE GENOMIC DNA]</scope>
    <source>
        <strain evidence="2 3">078GUE027</strain>
    </source>
</reference>
<name>A0AAX3GZE8_CLODI</name>
<dbReference type="EMBL" id="CAADAT010000005">
    <property type="protein sequence ID" value="VFD53809.1"/>
    <property type="molecule type" value="Genomic_DNA"/>
</dbReference>
<evidence type="ECO:0000259" key="1">
    <source>
        <dbReference type="PROSITE" id="PS51819"/>
    </source>
</evidence>
<protein>
    <submittedName>
        <fullName evidence="2">Glyoxalase</fullName>
    </submittedName>
</protein>
<dbReference type="Proteomes" id="UP000346772">
    <property type="component" value="Unassembled WGS sequence"/>
</dbReference>
<organism evidence="2 3">
    <name type="scientific">Clostridioides difficile</name>
    <name type="common">Peptoclostridium difficile</name>
    <dbReference type="NCBI Taxonomy" id="1496"/>
    <lineage>
        <taxon>Bacteria</taxon>
        <taxon>Bacillati</taxon>
        <taxon>Bacillota</taxon>
        <taxon>Clostridia</taxon>
        <taxon>Peptostreptococcales</taxon>
        <taxon>Peptostreptococcaceae</taxon>
        <taxon>Clostridioides</taxon>
    </lineage>
</organism>
<dbReference type="InterPro" id="IPR037523">
    <property type="entry name" value="VOC_core"/>
</dbReference>